<feature type="domain" description="Phage tail lysozyme" evidence="2">
    <location>
        <begin position="355"/>
        <end position="481"/>
    </location>
</feature>
<dbReference type="Gene3D" id="1.10.530.10">
    <property type="match status" value="1"/>
</dbReference>
<reference evidence="3 4" key="1">
    <citation type="submission" date="2022-09" db="EMBL/GenBank/DDBJ databases">
        <title>Intensive care unit water sources are persistently colonized with multi-drug resistant bacteria and are the site of extensive horizontal gene transfer of antibiotic resistance genes.</title>
        <authorList>
            <person name="Diorio-Toth L."/>
        </authorList>
    </citation>
    <scope>NUCLEOTIDE SEQUENCE [LARGE SCALE GENOMIC DNA]</scope>
    <source>
        <strain evidence="3 4">GD03901</strain>
    </source>
</reference>
<protein>
    <submittedName>
        <fullName evidence="3">Phage tail tip lysozyme</fullName>
    </submittedName>
</protein>
<gene>
    <name evidence="3" type="ORF">N5C70_15010</name>
</gene>
<name>A0ABD4YFL6_9PSED</name>
<evidence type="ECO:0000256" key="1">
    <source>
        <dbReference type="SAM" id="MobiDB-lite"/>
    </source>
</evidence>
<dbReference type="RefSeq" id="WP_280069915.1">
    <property type="nucleotide sequence ID" value="NZ_JAOCBV010000001.1"/>
</dbReference>
<sequence>MKVLEQFMIALGLKVDEKSFQQGQNAFTGLTNSALKLGAVLASKLAIDKVVGDFKSAGTELDKFNRLTGISTQRVQAFGQALAAQGGNAQDALGTFQKMQDLMSSPMTGNVGWFGDVAKLGLDPGAIIGAQDTADALLNIAKQFEHMTPLNQRLAAKALGLNEDEARVVMAGSAALEKQLETRGKLGIMTGKQVEDAARLTKATSELDLVFTDIGNTIAGELTPAFAEMAEDFTQFYRDNKELINSGLETFFGAVAKNIEGVAIAMALMGGASALKGLAALAALMNLSKKGVPPAPGAPGGPGGSGKPGGGGGLPFFVNPLTAGLAALFYSSSLNEGEDDEVAKIRMRNGGADGAGAVIDYLKSKGLSETLAKGIAANVQAESSFDPKAVGDGGKAYGLLQLHPPRQADFAAYSGKDIRQSTWQEQLDFAVYEATKGKEKASWAKVENSQSPSEAASNYSKYVIRPAEKERRARERAEIAEGYGSRAAYAGEPSVAPELTQAQIDKMLGRASVIEHIKALQDGNQPGLWDTLDAWAKSQRRAPEAYTASDVVAPSVPAPISQSSSTLPERPVQNIDNRQFHIHGADTGKVEQLWNEKLSKLIDQTTQDFRSPEK</sequence>
<dbReference type="InterPro" id="IPR041219">
    <property type="entry name" value="Phage_lysozyme2"/>
</dbReference>
<dbReference type="AlphaFoldDB" id="A0ABD4YFL6"/>
<proteinExistence type="predicted"/>
<organism evidence="3 4">
    <name type="scientific">Pseudomonas juntendi</name>
    <dbReference type="NCBI Taxonomy" id="2666183"/>
    <lineage>
        <taxon>Bacteria</taxon>
        <taxon>Pseudomonadati</taxon>
        <taxon>Pseudomonadota</taxon>
        <taxon>Gammaproteobacteria</taxon>
        <taxon>Pseudomonadales</taxon>
        <taxon>Pseudomonadaceae</taxon>
        <taxon>Pseudomonas</taxon>
    </lineage>
</organism>
<comment type="caution">
    <text evidence="3">The sequence shown here is derived from an EMBL/GenBank/DDBJ whole genome shotgun (WGS) entry which is preliminary data.</text>
</comment>
<evidence type="ECO:0000313" key="4">
    <source>
        <dbReference type="Proteomes" id="UP001160152"/>
    </source>
</evidence>
<evidence type="ECO:0000259" key="2">
    <source>
        <dbReference type="Pfam" id="PF18013"/>
    </source>
</evidence>
<dbReference type="Pfam" id="PF18013">
    <property type="entry name" value="Phage_lysozyme2"/>
    <property type="match status" value="1"/>
</dbReference>
<evidence type="ECO:0000313" key="3">
    <source>
        <dbReference type="EMBL" id="MDH0758009.1"/>
    </source>
</evidence>
<accession>A0ABD4YFL6</accession>
<dbReference type="InterPro" id="IPR023346">
    <property type="entry name" value="Lysozyme-like_dom_sf"/>
</dbReference>
<dbReference type="Proteomes" id="UP001160152">
    <property type="component" value="Unassembled WGS sequence"/>
</dbReference>
<dbReference type="EMBL" id="JAOCBV010000001">
    <property type="protein sequence ID" value="MDH0758009.1"/>
    <property type="molecule type" value="Genomic_DNA"/>
</dbReference>
<feature type="region of interest" description="Disordered" evidence="1">
    <location>
        <begin position="555"/>
        <end position="578"/>
    </location>
</feature>
<dbReference type="SUPFAM" id="SSF53955">
    <property type="entry name" value="Lysozyme-like"/>
    <property type="match status" value="1"/>
</dbReference>